<evidence type="ECO:0000256" key="2">
    <source>
        <dbReference type="ARBA" id="ARBA00022448"/>
    </source>
</evidence>
<dbReference type="GO" id="GO:0007268">
    <property type="term" value="P:chemical synaptic transmission"/>
    <property type="evidence" value="ECO:0007669"/>
    <property type="project" value="TreeGrafter"/>
</dbReference>
<dbReference type="PANTHER" id="PTHR14146:SF0">
    <property type="entry name" value="EXOCYST COMPLEX COMPONENT 4"/>
    <property type="match status" value="1"/>
</dbReference>
<dbReference type="GO" id="GO:0015031">
    <property type="term" value="P:protein transport"/>
    <property type="evidence" value="ECO:0007669"/>
    <property type="project" value="UniProtKB-KW"/>
</dbReference>
<feature type="coiled-coil region" evidence="6">
    <location>
        <begin position="32"/>
        <end position="63"/>
    </location>
</feature>
<keyword evidence="4 5" id="KW-0653">Protein transport</keyword>
<dbReference type="Proteomes" id="UP000719412">
    <property type="component" value="Unassembled WGS sequence"/>
</dbReference>
<dbReference type="Pfam" id="PF20652">
    <property type="entry name" value="Sec8_C"/>
    <property type="match status" value="1"/>
</dbReference>
<dbReference type="InterPro" id="IPR039682">
    <property type="entry name" value="Sec8/EXOC4"/>
</dbReference>
<feature type="domain" description="Exocyst complex component Sec8 middle helical bundle" evidence="8">
    <location>
        <begin position="267"/>
        <end position="435"/>
    </location>
</feature>
<organism evidence="9 10">
    <name type="scientific">Tenebrio molitor</name>
    <name type="common">Yellow mealworm beetle</name>
    <dbReference type="NCBI Taxonomy" id="7067"/>
    <lineage>
        <taxon>Eukaryota</taxon>
        <taxon>Metazoa</taxon>
        <taxon>Ecdysozoa</taxon>
        <taxon>Arthropoda</taxon>
        <taxon>Hexapoda</taxon>
        <taxon>Insecta</taxon>
        <taxon>Pterygota</taxon>
        <taxon>Neoptera</taxon>
        <taxon>Endopterygota</taxon>
        <taxon>Coleoptera</taxon>
        <taxon>Polyphaga</taxon>
        <taxon>Cucujiformia</taxon>
        <taxon>Tenebrionidae</taxon>
        <taxon>Tenebrio</taxon>
    </lineage>
</organism>
<name>A0A8J6HI51_TENMO</name>
<dbReference type="PANTHER" id="PTHR14146">
    <property type="entry name" value="EXOCYST COMPLEX COMPONENT 4"/>
    <property type="match status" value="1"/>
</dbReference>
<comment type="similarity">
    <text evidence="1 5">Belongs to the SEC8 family.</text>
</comment>
<keyword evidence="10" id="KW-1185">Reference proteome</keyword>
<reference evidence="9" key="2">
    <citation type="submission" date="2021-08" db="EMBL/GenBank/DDBJ databases">
        <authorList>
            <person name="Eriksson T."/>
        </authorList>
    </citation>
    <scope>NUCLEOTIDE SEQUENCE</scope>
    <source>
        <strain evidence="9">Stoneville</strain>
        <tissue evidence="9">Whole head</tissue>
    </source>
</reference>
<evidence type="ECO:0000259" key="8">
    <source>
        <dbReference type="Pfam" id="PF20652"/>
    </source>
</evidence>
<comment type="function">
    <text evidence="5">Component of the exocyst complex involved in the docking of exocytic vesicles with fusion sites on the plasma membrane.</text>
</comment>
<sequence length="777" mass="89715">MEVSPPVKPPRGVKPVKETSGLLMSVIRTLSASETNEQRDKEKSKLENEYKNCDKKLDELVSKHEEDLSKVMQLFATISQIVSDNRSKIAKVKENLQDCKKKLRCRRDELRNLWLEGLEYKYMLQLLEEIEKMSEVPNRLANYMTHKQYLHATKLLVEAVSLGKNTLEGVESLKELSRELEQKKEQLHIQLFNELKEHLFTRPAQRIVALRRQESGRDNFIINSPLQRSTELRLSRNRMAVRRNIMESAQKLEVNDFQVVEDLSNVNPEENSFHFIVILIKCLALLDKLPFAVNKIKDEMQVFLLAIVQRTTQHIKDFSGLQTEVDYKHSLKELVQTLFDQFKEIAEAHAHFSRNVEEAAKVHGTQVKTYTVQFYWAQVQCVLEAFLNEYLDVQNISSDAQIMTTSDVNDLSSYFGRRKQPAKKKSLFKFDSSSSALTLSSTLKTTKKDKIVVCRPHSNNILVVFVPFMCFIEDIEQLMGVQNGPCLLHRFITQYVSDIYLKRKSEEIIDQIEGAVRAADAWKATVLLDCTADYKPLLISTVTVERCVREWRAVLQALPLYSERIAVYSCKALKEYKDTCFAAYQGIVQPHSEDRRICSAAWLKDEDISRFLKSLPNWVNLKAQQEYQARSERIRRVLRRDQRSEEESPEDVRKRNRREAEILASNLGEGGVSAAEILSDMALLKELAQLQESMEWFSVRMFQYASEFRQEPSLLSPSKPDNDNIECVSPVSAAVLQQLTSIAQEFDELANTCLLLLHLEVRFRTPTPRTITNCNSR</sequence>
<dbReference type="GO" id="GO:0032584">
    <property type="term" value="C:growth cone membrane"/>
    <property type="evidence" value="ECO:0007669"/>
    <property type="project" value="TreeGrafter"/>
</dbReference>
<evidence type="ECO:0000256" key="6">
    <source>
        <dbReference type="SAM" id="Coils"/>
    </source>
</evidence>
<dbReference type="Pfam" id="PF04048">
    <property type="entry name" value="Sec8_N"/>
    <property type="match status" value="1"/>
</dbReference>
<evidence type="ECO:0000256" key="3">
    <source>
        <dbReference type="ARBA" id="ARBA00022483"/>
    </source>
</evidence>
<dbReference type="GO" id="GO:0000145">
    <property type="term" value="C:exocyst"/>
    <property type="evidence" value="ECO:0007669"/>
    <property type="project" value="UniProtKB-UniRule"/>
</dbReference>
<keyword evidence="3 5" id="KW-0268">Exocytosis</keyword>
<dbReference type="GO" id="GO:0006904">
    <property type="term" value="P:vesicle docking involved in exocytosis"/>
    <property type="evidence" value="ECO:0007669"/>
    <property type="project" value="InterPro"/>
</dbReference>
<dbReference type="GO" id="GO:0006893">
    <property type="term" value="P:Golgi to plasma membrane transport"/>
    <property type="evidence" value="ECO:0007669"/>
    <property type="project" value="TreeGrafter"/>
</dbReference>
<accession>A0A8J6HI51</accession>
<dbReference type="GO" id="GO:0006612">
    <property type="term" value="P:protein targeting to membrane"/>
    <property type="evidence" value="ECO:0007669"/>
    <property type="project" value="UniProtKB-UniRule"/>
</dbReference>
<reference evidence="9" key="1">
    <citation type="journal article" date="2020" name="J Insects Food Feed">
        <title>The yellow mealworm (Tenebrio molitor) genome: a resource for the emerging insects as food and feed industry.</title>
        <authorList>
            <person name="Eriksson T."/>
            <person name="Andere A."/>
            <person name="Kelstrup H."/>
            <person name="Emery V."/>
            <person name="Picard C."/>
        </authorList>
    </citation>
    <scope>NUCLEOTIDE SEQUENCE</scope>
    <source>
        <strain evidence="9">Stoneville</strain>
        <tissue evidence="9">Whole head</tissue>
    </source>
</reference>
<dbReference type="GO" id="GO:0045202">
    <property type="term" value="C:synapse"/>
    <property type="evidence" value="ECO:0007669"/>
    <property type="project" value="TreeGrafter"/>
</dbReference>
<keyword evidence="2 5" id="KW-0813">Transport</keyword>
<comment type="caution">
    <text evidence="9">The sequence shown here is derived from an EMBL/GenBank/DDBJ whole genome shotgun (WGS) entry which is preliminary data.</text>
</comment>
<proteinExistence type="inferred from homology"/>
<keyword evidence="6" id="KW-0175">Coiled coil</keyword>
<dbReference type="InterPro" id="IPR007191">
    <property type="entry name" value="Sec8_exocyst_N"/>
</dbReference>
<evidence type="ECO:0000313" key="10">
    <source>
        <dbReference type="Proteomes" id="UP000719412"/>
    </source>
</evidence>
<dbReference type="AlphaFoldDB" id="A0A8J6HI51"/>
<feature type="domain" description="Exocyst complex component Sec8 N-terminal" evidence="7">
    <location>
        <begin position="44"/>
        <end position="141"/>
    </location>
</feature>
<evidence type="ECO:0000256" key="1">
    <source>
        <dbReference type="ARBA" id="ARBA00010470"/>
    </source>
</evidence>
<evidence type="ECO:0000313" key="9">
    <source>
        <dbReference type="EMBL" id="KAH0819190.1"/>
    </source>
</evidence>
<evidence type="ECO:0000259" key="7">
    <source>
        <dbReference type="Pfam" id="PF04048"/>
    </source>
</evidence>
<protein>
    <recommendedName>
        <fullName evidence="5">Exocyst complex component Sec8</fullName>
    </recommendedName>
</protein>
<dbReference type="EMBL" id="JABDTM020015284">
    <property type="protein sequence ID" value="KAH0819190.1"/>
    <property type="molecule type" value="Genomic_DNA"/>
</dbReference>
<dbReference type="InterPro" id="IPR048630">
    <property type="entry name" value="Sec8_M"/>
</dbReference>
<dbReference type="GO" id="GO:0090522">
    <property type="term" value="P:vesicle tethering involved in exocytosis"/>
    <property type="evidence" value="ECO:0007669"/>
    <property type="project" value="UniProtKB-UniRule"/>
</dbReference>
<gene>
    <name evidence="9" type="ORF">GEV33_003601</name>
</gene>
<evidence type="ECO:0000256" key="5">
    <source>
        <dbReference type="RuleBase" id="RU367079"/>
    </source>
</evidence>
<evidence type="ECO:0000256" key="4">
    <source>
        <dbReference type="ARBA" id="ARBA00022927"/>
    </source>
</evidence>